<dbReference type="Gene3D" id="3.40.50.300">
    <property type="entry name" value="P-loop containing nucleotide triphosphate hydrolases"/>
    <property type="match status" value="1"/>
</dbReference>
<evidence type="ECO:0000313" key="1">
    <source>
        <dbReference type="EMBL" id="KGM54666.1"/>
    </source>
</evidence>
<gene>
    <name evidence="1" type="ORF">N800_06720</name>
</gene>
<dbReference type="EMBL" id="AVPU01000011">
    <property type="protein sequence ID" value="KGM54666.1"/>
    <property type="molecule type" value="Genomic_DNA"/>
</dbReference>
<evidence type="ECO:0000313" key="2">
    <source>
        <dbReference type="Proteomes" id="UP000029998"/>
    </source>
</evidence>
<reference evidence="1 2" key="1">
    <citation type="submission" date="2013-08" db="EMBL/GenBank/DDBJ databases">
        <title>Genome sequencing of Lysobacter.</title>
        <authorList>
            <person name="Zhang S."/>
            <person name="Wang G."/>
        </authorList>
    </citation>
    <scope>NUCLEOTIDE SEQUENCE [LARGE SCALE GENOMIC DNA]</scope>
    <source>
        <strain evidence="1 2">GH1-9</strain>
    </source>
</reference>
<name>A0A0A0EUP3_9GAMM</name>
<dbReference type="Proteomes" id="UP000029998">
    <property type="component" value="Unassembled WGS sequence"/>
</dbReference>
<proteinExistence type="predicted"/>
<comment type="caution">
    <text evidence="1">The sequence shown here is derived from an EMBL/GenBank/DDBJ whole genome shotgun (WGS) entry which is preliminary data.</text>
</comment>
<sequence>MGERFYCSLTPFSDEELSQALQPYPHAFQDGNCGLFPTREVTVIGAPGREGKTRATFSLAVAYVLGIKVAGLSPQPDRSVLIYSAEDDRRQYAALAVAHRSRLGKADAAAVRDRIIVPDLMQPGMEVFAKLVTLVDRQPIPSTAVEGVIAGLQTRMDDPNPPGLIIFETASTLSQAGEDNVALSVLVEALRKVARALDVAVVIVHHTSQQAAANLSELAISTSDIRGATSLVFNSRQACLLVNLGSEEDPHPDSDARTVLRRMAAPGKSERVTVLVPLDSSKGMDPAPVFFTWHHTECGPALSVTPVPAQIAGARWRKLRQMVLAARADSRKTAKDEVTTGKVTQVVGLVARLEKGGRQPTVRAVSTEAGRGANWAAPYLALAVDAGDLRCVEEQVPRTRGMTTVYRSVDPSAGDA</sequence>
<organism evidence="1 2">
    <name type="scientific">Lysobacter daejeonensis GH1-9</name>
    <dbReference type="NCBI Taxonomy" id="1385517"/>
    <lineage>
        <taxon>Bacteria</taxon>
        <taxon>Pseudomonadati</taxon>
        <taxon>Pseudomonadota</taxon>
        <taxon>Gammaproteobacteria</taxon>
        <taxon>Lysobacterales</taxon>
        <taxon>Lysobacteraceae</taxon>
        <taxon>Aerolutibacter</taxon>
    </lineage>
</organism>
<dbReference type="eggNOG" id="COG3598">
    <property type="taxonomic scope" value="Bacteria"/>
</dbReference>
<dbReference type="AlphaFoldDB" id="A0A0A0EUP3"/>
<keyword evidence="2" id="KW-1185">Reference proteome</keyword>
<dbReference type="STRING" id="1385517.N800_06720"/>
<dbReference type="Pfam" id="PF13481">
    <property type="entry name" value="AAA_25"/>
    <property type="match status" value="1"/>
</dbReference>
<protein>
    <recommendedName>
        <fullName evidence="3">AAA domain-containing protein</fullName>
    </recommendedName>
</protein>
<evidence type="ECO:0008006" key="3">
    <source>
        <dbReference type="Google" id="ProtNLM"/>
    </source>
</evidence>
<accession>A0A0A0EUP3</accession>
<dbReference type="InterPro" id="IPR027417">
    <property type="entry name" value="P-loop_NTPase"/>
</dbReference>
<dbReference type="SUPFAM" id="SSF52540">
    <property type="entry name" value="P-loop containing nucleoside triphosphate hydrolases"/>
    <property type="match status" value="1"/>
</dbReference>